<sequence length="173" mass="17794">MTPAPLLAHAFPRRLPPVVAAVRTLLWIQFGCSFGQCWLLVLPGYAVTSGSAHAGDPPGTTSWYLTGMLVYALALVAAAPQLAVQAVRTADRPGPGLYRWTLAVLAGPPVVLGVLAVAAAASDHVLAASALGSAVFMGAVYLPVPVAAAVGMATTGARAWYRTGPLRTPAVRR</sequence>
<gene>
    <name evidence="2" type="ORF">E9998_19245</name>
</gene>
<dbReference type="EMBL" id="STGX01000015">
    <property type="protein sequence ID" value="THV26232.1"/>
    <property type="molecule type" value="Genomic_DNA"/>
</dbReference>
<keyword evidence="1" id="KW-0812">Transmembrane</keyword>
<name>A0A4S8PAR6_9ACTN</name>
<feature type="transmembrane region" description="Helical" evidence="1">
    <location>
        <begin position="127"/>
        <end position="153"/>
    </location>
</feature>
<comment type="caution">
    <text evidence="2">The sequence shown here is derived from an EMBL/GenBank/DDBJ whole genome shotgun (WGS) entry which is preliminary data.</text>
</comment>
<evidence type="ECO:0000256" key="1">
    <source>
        <dbReference type="SAM" id="Phobius"/>
    </source>
</evidence>
<accession>A0A4S8PAR6</accession>
<protein>
    <submittedName>
        <fullName evidence="2">Uncharacterized protein</fullName>
    </submittedName>
</protein>
<reference evidence="2 3" key="1">
    <citation type="journal article" date="2018" name="Int. J. Syst. Evol. Microbiol.">
        <title>Glycomyces paridis sp. nov., isolated from the medicinal plant Paris polyphylla.</title>
        <authorList>
            <person name="Fang X.M."/>
            <person name="Bai J.L."/>
            <person name="Su J."/>
            <person name="Zhao L.L."/>
            <person name="Liu H.Y."/>
            <person name="Ma B.P."/>
            <person name="Zhang Y.Q."/>
            <person name="Yu L.Y."/>
        </authorList>
    </citation>
    <scope>NUCLEOTIDE SEQUENCE [LARGE SCALE GENOMIC DNA]</scope>
    <source>
        <strain evidence="2 3">CPCC 204357</strain>
    </source>
</reference>
<keyword evidence="3" id="KW-1185">Reference proteome</keyword>
<feature type="transmembrane region" description="Helical" evidence="1">
    <location>
        <begin position="61"/>
        <end position="79"/>
    </location>
</feature>
<proteinExistence type="predicted"/>
<keyword evidence="1" id="KW-1133">Transmembrane helix</keyword>
<dbReference type="RefSeq" id="WP_136531309.1">
    <property type="nucleotide sequence ID" value="NZ_STGX01000015.1"/>
</dbReference>
<keyword evidence="1" id="KW-0472">Membrane</keyword>
<feature type="transmembrane region" description="Helical" evidence="1">
    <location>
        <begin position="20"/>
        <end position="41"/>
    </location>
</feature>
<evidence type="ECO:0000313" key="2">
    <source>
        <dbReference type="EMBL" id="THV26232.1"/>
    </source>
</evidence>
<dbReference type="Proteomes" id="UP000305792">
    <property type="component" value="Unassembled WGS sequence"/>
</dbReference>
<evidence type="ECO:0000313" key="3">
    <source>
        <dbReference type="Proteomes" id="UP000305792"/>
    </source>
</evidence>
<organism evidence="2 3">
    <name type="scientific">Glycomyces paridis</name>
    <dbReference type="NCBI Taxonomy" id="2126555"/>
    <lineage>
        <taxon>Bacteria</taxon>
        <taxon>Bacillati</taxon>
        <taxon>Actinomycetota</taxon>
        <taxon>Actinomycetes</taxon>
        <taxon>Glycomycetales</taxon>
        <taxon>Glycomycetaceae</taxon>
        <taxon>Glycomyces</taxon>
    </lineage>
</organism>
<dbReference type="AlphaFoldDB" id="A0A4S8PAR6"/>
<feature type="transmembrane region" description="Helical" evidence="1">
    <location>
        <begin position="100"/>
        <end position="121"/>
    </location>
</feature>